<keyword evidence="1" id="KW-0732">Signal</keyword>
<dbReference type="Proteomes" id="UP000825935">
    <property type="component" value="Chromosome 2"/>
</dbReference>
<keyword evidence="3" id="KW-1185">Reference proteome</keyword>
<protein>
    <submittedName>
        <fullName evidence="2">Uncharacterized protein</fullName>
    </submittedName>
</protein>
<feature type="signal peptide" evidence="1">
    <location>
        <begin position="1"/>
        <end position="29"/>
    </location>
</feature>
<accession>A0A8T2VFM7</accession>
<sequence length="92" mass="10084">MKAVSALSFMLLIVALLLLTYLHDYGADATRHRDPLCVSRLPYPSCRKSPVDGTYTDICSCCALGDVNYCPCLAKDLAEIKDLCARVLCMPP</sequence>
<dbReference type="EMBL" id="CM035407">
    <property type="protein sequence ID" value="KAH7444543.1"/>
    <property type="molecule type" value="Genomic_DNA"/>
</dbReference>
<evidence type="ECO:0000313" key="2">
    <source>
        <dbReference type="EMBL" id="KAH7444543.1"/>
    </source>
</evidence>
<name>A0A8T2VFM7_CERRI</name>
<gene>
    <name evidence="2" type="ORF">KP509_02G081900</name>
</gene>
<dbReference type="OrthoDB" id="10457751at2759"/>
<evidence type="ECO:0000256" key="1">
    <source>
        <dbReference type="SAM" id="SignalP"/>
    </source>
</evidence>
<dbReference type="AlphaFoldDB" id="A0A8T2VFM7"/>
<comment type="caution">
    <text evidence="2">The sequence shown here is derived from an EMBL/GenBank/DDBJ whole genome shotgun (WGS) entry which is preliminary data.</text>
</comment>
<reference evidence="2" key="1">
    <citation type="submission" date="2021-08" db="EMBL/GenBank/DDBJ databases">
        <title>WGS assembly of Ceratopteris richardii.</title>
        <authorList>
            <person name="Marchant D.B."/>
            <person name="Chen G."/>
            <person name="Jenkins J."/>
            <person name="Shu S."/>
            <person name="Leebens-Mack J."/>
            <person name="Grimwood J."/>
            <person name="Schmutz J."/>
            <person name="Soltis P."/>
            <person name="Soltis D."/>
            <person name="Chen Z.-H."/>
        </authorList>
    </citation>
    <scope>NUCLEOTIDE SEQUENCE</scope>
    <source>
        <strain evidence="2">Whitten #5841</strain>
        <tissue evidence="2">Leaf</tissue>
    </source>
</reference>
<evidence type="ECO:0000313" key="3">
    <source>
        <dbReference type="Proteomes" id="UP000825935"/>
    </source>
</evidence>
<organism evidence="2 3">
    <name type="scientific">Ceratopteris richardii</name>
    <name type="common">Triangle waterfern</name>
    <dbReference type="NCBI Taxonomy" id="49495"/>
    <lineage>
        <taxon>Eukaryota</taxon>
        <taxon>Viridiplantae</taxon>
        <taxon>Streptophyta</taxon>
        <taxon>Embryophyta</taxon>
        <taxon>Tracheophyta</taxon>
        <taxon>Polypodiopsida</taxon>
        <taxon>Polypodiidae</taxon>
        <taxon>Polypodiales</taxon>
        <taxon>Pteridineae</taxon>
        <taxon>Pteridaceae</taxon>
        <taxon>Parkerioideae</taxon>
        <taxon>Ceratopteris</taxon>
    </lineage>
</organism>
<feature type="chain" id="PRO_5035937736" evidence="1">
    <location>
        <begin position="30"/>
        <end position="92"/>
    </location>
</feature>
<proteinExistence type="predicted"/>